<dbReference type="InterPro" id="IPR006675">
    <property type="entry name" value="HDIG_dom"/>
</dbReference>
<evidence type="ECO:0000313" key="3">
    <source>
        <dbReference type="Proteomes" id="UP000032233"/>
    </source>
</evidence>
<dbReference type="PANTHER" id="PTHR45228:SF4">
    <property type="entry name" value="LIPOPROTEIN"/>
    <property type="match status" value="1"/>
</dbReference>
<sequence length="208" mass="23320">MTQTTEAVAKAATSLARKDVVTFLYNMYNMISPPLWLHSKELADAAEALAKAMGWDEEKVRVVYLGCLFHDVGHLMVPSQLSYWTKGAMPPKMDLETEHPKMGIKLLNRVKCLEDILPVIKHHHENFDGSGFPDGLEGAQIPEEARLVTVVHSYLTLIRGMGSTPPMSEREARQVVREDAGIRLDPRMVEVFMENLPSLGAEDYSQTK</sequence>
<dbReference type="InterPro" id="IPR037522">
    <property type="entry name" value="HD_GYP_dom"/>
</dbReference>
<dbReference type="InterPro" id="IPR052020">
    <property type="entry name" value="Cyclic_di-GMP/3'3'-cGAMP_PDE"/>
</dbReference>
<dbReference type="Proteomes" id="UP000032233">
    <property type="component" value="Unassembled WGS sequence"/>
</dbReference>
<dbReference type="SMART" id="SM00471">
    <property type="entry name" value="HDc"/>
    <property type="match status" value="1"/>
</dbReference>
<dbReference type="AlphaFoldDB" id="A0A0D2JE71"/>
<dbReference type="RefSeq" id="WP_044348823.1">
    <property type="nucleotide sequence ID" value="NZ_AZAC01000014.1"/>
</dbReference>
<dbReference type="Gene3D" id="1.10.3210.10">
    <property type="entry name" value="Hypothetical protein af1432"/>
    <property type="match status" value="1"/>
</dbReference>
<evidence type="ECO:0000313" key="2">
    <source>
        <dbReference type="EMBL" id="KIX13926.1"/>
    </source>
</evidence>
<dbReference type="InParanoid" id="A0A0D2JE71"/>
<dbReference type="PROSITE" id="PS51832">
    <property type="entry name" value="HD_GYP"/>
    <property type="match status" value="1"/>
</dbReference>
<gene>
    <name evidence="2" type="ORF">X474_12205</name>
</gene>
<name>A0A0D2JE71_9BACT</name>
<dbReference type="CDD" id="cd00077">
    <property type="entry name" value="HDc"/>
    <property type="match status" value="1"/>
</dbReference>
<keyword evidence="3" id="KW-1185">Reference proteome</keyword>
<reference evidence="2 3" key="1">
    <citation type="submission" date="2013-11" db="EMBL/GenBank/DDBJ databases">
        <title>Metagenomic analysis of a methanogenic consortium involved in long chain n-alkane degradation.</title>
        <authorList>
            <person name="Davidova I.A."/>
            <person name="Callaghan A.V."/>
            <person name="Wawrik B."/>
            <person name="Pruitt S."/>
            <person name="Marks C."/>
            <person name="Duncan K.E."/>
            <person name="Suflita J.M."/>
        </authorList>
    </citation>
    <scope>NUCLEOTIDE SEQUENCE [LARGE SCALE GENOMIC DNA]</scope>
    <source>
        <strain evidence="2 3">SPR</strain>
    </source>
</reference>
<dbReference type="STRING" id="1429043.X474_12205"/>
<organism evidence="2 3">
    <name type="scientific">Dethiosulfatarculus sandiegensis</name>
    <dbReference type="NCBI Taxonomy" id="1429043"/>
    <lineage>
        <taxon>Bacteria</taxon>
        <taxon>Pseudomonadati</taxon>
        <taxon>Thermodesulfobacteriota</taxon>
        <taxon>Desulfarculia</taxon>
        <taxon>Desulfarculales</taxon>
        <taxon>Desulfarculaceae</taxon>
        <taxon>Dethiosulfatarculus</taxon>
    </lineage>
</organism>
<evidence type="ECO:0000259" key="1">
    <source>
        <dbReference type="PROSITE" id="PS51832"/>
    </source>
</evidence>
<dbReference type="Pfam" id="PF13487">
    <property type="entry name" value="HD_5"/>
    <property type="match status" value="1"/>
</dbReference>
<dbReference type="EMBL" id="AZAC01000014">
    <property type="protein sequence ID" value="KIX13926.1"/>
    <property type="molecule type" value="Genomic_DNA"/>
</dbReference>
<dbReference type="PANTHER" id="PTHR45228">
    <property type="entry name" value="CYCLIC DI-GMP PHOSPHODIESTERASE TM_0186-RELATED"/>
    <property type="match status" value="1"/>
</dbReference>
<feature type="domain" description="HD-GYP" evidence="1">
    <location>
        <begin position="13"/>
        <end position="208"/>
    </location>
</feature>
<proteinExistence type="predicted"/>
<dbReference type="NCBIfam" id="TIGR00277">
    <property type="entry name" value="HDIG"/>
    <property type="match status" value="1"/>
</dbReference>
<accession>A0A0D2JE71</accession>
<dbReference type="InterPro" id="IPR003607">
    <property type="entry name" value="HD/PDEase_dom"/>
</dbReference>
<dbReference type="SUPFAM" id="SSF109604">
    <property type="entry name" value="HD-domain/PDEase-like"/>
    <property type="match status" value="1"/>
</dbReference>
<comment type="caution">
    <text evidence="2">The sequence shown here is derived from an EMBL/GenBank/DDBJ whole genome shotgun (WGS) entry which is preliminary data.</text>
</comment>
<protein>
    <recommendedName>
        <fullName evidence="1">HD-GYP domain-containing protein</fullName>
    </recommendedName>
</protein>